<dbReference type="GO" id="GO:0008360">
    <property type="term" value="P:regulation of cell shape"/>
    <property type="evidence" value="ECO:0007669"/>
    <property type="project" value="UniProtKB-KW"/>
</dbReference>
<dbReference type="AlphaFoldDB" id="A0A919J5M9"/>
<evidence type="ECO:0000256" key="12">
    <source>
        <dbReference type="SAM" id="MobiDB-lite"/>
    </source>
</evidence>
<dbReference type="InterPro" id="IPR005863">
    <property type="entry name" value="UDP-N-AcMur_synth"/>
</dbReference>
<dbReference type="GO" id="GO:0005524">
    <property type="term" value="F:ATP binding"/>
    <property type="evidence" value="ECO:0007669"/>
    <property type="project" value="UniProtKB-UniRule"/>
</dbReference>
<evidence type="ECO:0000256" key="10">
    <source>
        <dbReference type="HAMAP-Rule" id="MF_02019"/>
    </source>
</evidence>
<dbReference type="Pfam" id="PF01225">
    <property type="entry name" value="Mur_ligase"/>
    <property type="match status" value="1"/>
</dbReference>
<dbReference type="InterPro" id="IPR036565">
    <property type="entry name" value="Mur-like_cat_sf"/>
</dbReference>
<evidence type="ECO:0000259" key="15">
    <source>
        <dbReference type="Pfam" id="PF08245"/>
    </source>
</evidence>
<evidence type="ECO:0000313" key="17">
    <source>
        <dbReference type="Proteomes" id="UP000598174"/>
    </source>
</evidence>
<evidence type="ECO:0000256" key="4">
    <source>
        <dbReference type="ARBA" id="ARBA00022741"/>
    </source>
</evidence>
<reference evidence="16" key="1">
    <citation type="submission" date="2021-01" db="EMBL/GenBank/DDBJ databases">
        <title>Whole genome shotgun sequence of Actinoplanes ferrugineus NBRC 15555.</title>
        <authorList>
            <person name="Komaki H."/>
            <person name="Tamura T."/>
        </authorList>
    </citation>
    <scope>NUCLEOTIDE SEQUENCE</scope>
    <source>
        <strain evidence="16">NBRC 15555</strain>
    </source>
</reference>
<dbReference type="PANTHER" id="PTHR43024:SF1">
    <property type="entry name" value="UDP-N-ACETYLMURAMOYL-TRIPEPTIDE--D-ALANYL-D-ALANINE LIGASE"/>
    <property type="match status" value="1"/>
</dbReference>
<evidence type="ECO:0000256" key="9">
    <source>
        <dbReference type="ARBA" id="ARBA00023316"/>
    </source>
</evidence>
<dbReference type="PANTHER" id="PTHR43024">
    <property type="entry name" value="UDP-N-ACETYLMURAMOYL-TRIPEPTIDE--D-ALANYL-D-ALANINE LIGASE"/>
    <property type="match status" value="1"/>
</dbReference>
<dbReference type="Gene3D" id="3.90.190.20">
    <property type="entry name" value="Mur ligase, C-terminal domain"/>
    <property type="match status" value="1"/>
</dbReference>
<keyword evidence="8 10" id="KW-0131">Cell cycle</keyword>
<dbReference type="Pfam" id="PF08245">
    <property type="entry name" value="Mur_ligase_M"/>
    <property type="match status" value="1"/>
</dbReference>
<dbReference type="SUPFAM" id="SSF53244">
    <property type="entry name" value="MurD-like peptide ligases, peptide-binding domain"/>
    <property type="match status" value="1"/>
</dbReference>
<dbReference type="HAMAP" id="MF_02019">
    <property type="entry name" value="MurF"/>
    <property type="match status" value="1"/>
</dbReference>
<dbReference type="Pfam" id="PF02875">
    <property type="entry name" value="Mur_ligase_C"/>
    <property type="match status" value="1"/>
</dbReference>
<name>A0A919J5M9_9ACTN</name>
<dbReference type="InterPro" id="IPR036615">
    <property type="entry name" value="Mur_ligase_C_dom_sf"/>
</dbReference>
<dbReference type="SUPFAM" id="SSF63418">
    <property type="entry name" value="MurE/MurF N-terminal domain"/>
    <property type="match status" value="1"/>
</dbReference>
<evidence type="ECO:0000256" key="6">
    <source>
        <dbReference type="ARBA" id="ARBA00022960"/>
    </source>
</evidence>
<gene>
    <name evidence="10 16" type="primary">murF</name>
    <name evidence="16" type="ORF">Afe05nite_61700</name>
</gene>
<organism evidence="16 17">
    <name type="scientific">Paractinoplanes ferrugineus</name>
    <dbReference type="NCBI Taxonomy" id="113564"/>
    <lineage>
        <taxon>Bacteria</taxon>
        <taxon>Bacillati</taxon>
        <taxon>Actinomycetota</taxon>
        <taxon>Actinomycetes</taxon>
        <taxon>Micromonosporales</taxon>
        <taxon>Micromonosporaceae</taxon>
        <taxon>Paractinoplanes</taxon>
    </lineage>
</organism>
<comment type="catalytic activity">
    <reaction evidence="10 11">
        <text>D-alanyl-D-alanine + UDP-N-acetyl-alpha-D-muramoyl-L-alanyl-gamma-D-glutamyl-meso-2,6-diaminopimelate + ATP = UDP-N-acetyl-alpha-D-muramoyl-L-alanyl-gamma-D-glutamyl-meso-2,6-diaminopimeloyl-D-alanyl-D-alanine + ADP + phosphate + H(+)</text>
        <dbReference type="Rhea" id="RHEA:28374"/>
        <dbReference type="ChEBI" id="CHEBI:15378"/>
        <dbReference type="ChEBI" id="CHEBI:30616"/>
        <dbReference type="ChEBI" id="CHEBI:43474"/>
        <dbReference type="ChEBI" id="CHEBI:57822"/>
        <dbReference type="ChEBI" id="CHEBI:61386"/>
        <dbReference type="ChEBI" id="CHEBI:83905"/>
        <dbReference type="ChEBI" id="CHEBI:456216"/>
        <dbReference type="EC" id="6.3.2.10"/>
    </reaction>
</comment>
<dbReference type="InterPro" id="IPR051046">
    <property type="entry name" value="MurCDEF_CellWall_CoF430Synth"/>
</dbReference>
<dbReference type="NCBIfam" id="TIGR01143">
    <property type="entry name" value="murF"/>
    <property type="match status" value="1"/>
</dbReference>
<evidence type="ECO:0000256" key="3">
    <source>
        <dbReference type="ARBA" id="ARBA00022618"/>
    </source>
</evidence>
<evidence type="ECO:0000256" key="2">
    <source>
        <dbReference type="ARBA" id="ARBA00022598"/>
    </source>
</evidence>
<protein>
    <recommendedName>
        <fullName evidence="10 11">UDP-N-acetylmuramoyl-tripeptide--D-alanyl-D-alanine ligase</fullName>
        <ecNumber evidence="10 11">6.3.2.10</ecNumber>
    </recommendedName>
    <alternativeName>
        <fullName evidence="10">D-alanyl-D-alanine-adding enzyme</fullName>
    </alternativeName>
</protein>
<feature type="domain" description="Mur ligase N-terminal catalytic" evidence="13">
    <location>
        <begin position="27"/>
        <end position="90"/>
    </location>
</feature>
<proteinExistence type="inferred from homology"/>
<keyword evidence="2 10" id="KW-0436">Ligase</keyword>
<feature type="domain" description="Mur ligase central" evidence="15">
    <location>
        <begin position="105"/>
        <end position="291"/>
    </location>
</feature>
<comment type="function">
    <text evidence="10 11">Involved in cell wall formation. Catalyzes the final step in the synthesis of UDP-N-acetylmuramoyl-pentapeptide, the precursor of murein.</text>
</comment>
<keyword evidence="4 10" id="KW-0547">Nucleotide-binding</keyword>
<evidence type="ECO:0000313" key="16">
    <source>
        <dbReference type="EMBL" id="GIE14330.1"/>
    </source>
</evidence>
<dbReference type="Gene3D" id="3.40.1390.10">
    <property type="entry name" value="MurE/MurF, N-terminal domain"/>
    <property type="match status" value="1"/>
</dbReference>
<dbReference type="EC" id="6.3.2.10" evidence="10 11"/>
<keyword evidence="1 10" id="KW-0963">Cytoplasm</keyword>
<feature type="domain" description="Mur ligase C-terminal" evidence="14">
    <location>
        <begin position="314"/>
        <end position="441"/>
    </location>
</feature>
<dbReference type="InterPro" id="IPR035911">
    <property type="entry name" value="MurE/MurF_N"/>
</dbReference>
<comment type="pathway">
    <text evidence="10 11">Cell wall biogenesis; peptidoglycan biosynthesis.</text>
</comment>
<comment type="caution">
    <text evidence="16">The sequence shown here is derived from an EMBL/GenBank/DDBJ whole genome shotgun (WGS) entry which is preliminary data.</text>
</comment>
<dbReference type="GO" id="GO:0047480">
    <property type="term" value="F:UDP-N-acetylmuramoyl-tripeptide-D-alanyl-D-alanine ligase activity"/>
    <property type="evidence" value="ECO:0007669"/>
    <property type="project" value="UniProtKB-UniRule"/>
</dbReference>
<feature type="binding site" evidence="10">
    <location>
        <begin position="106"/>
        <end position="112"/>
    </location>
    <ligand>
        <name>ATP</name>
        <dbReference type="ChEBI" id="CHEBI:30616"/>
    </ligand>
</feature>
<keyword evidence="6 10" id="KW-0133">Cell shape</keyword>
<keyword evidence="5 10" id="KW-0067">ATP-binding</keyword>
<evidence type="ECO:0000256" key="7">
    <source>
        <dbReference type="ARBA" id="ARBA00022984"/>
    </source>
</evidence>
<keyword evidence="7 10" id="KW-0573">Peptidoglycan synthesis</keyword>
<dbReference type="Proteomes" id="UP000598174">
    <property type="component" value="Unassembled WGS sequence"/>
</dbReference>
<feature type="region of interest" description="Disordered" evidence="12">
    <location>
        <begin position="450"/>
        <end position="479"/>
    </location>
</feature>
<keyword evidence="3 10" id="KW-0132">Cell division</keyword>
<dbReference type="GO" id="GO:0009252">
    <property type="term" value="P:peptidoglycan biosynthetic process"/>
    <property type="evidence" value="ECO:0007669"/>
    <property type="project" value="UniProtKB-UniRule"/>
</dbReference>
<dbReference type="SUPFAM" id="SSF53623">
    <property type="entry name" value="MurD-like peptide ligases, catalytic domain"/>
    <property type="match status" value="1"/>
</dbReference>
<evidence type="ECO:0000259" key="14">
    <source>
        <dbReference type="Pfam" id="PF02875"/>
    </source>
</evidence>
<comment type="subcellular location">
    <subcellularLocation>
        <location evidence="10 11">Cytoplasm</location>
    </subcellularLocation>
</comment>
<dbReference type="InterPro" id="IPR004101">
    <property type="entry name" value="Mur_ligase_C"/>
</dbReference>
<dbReference type="InterPro" id="IPR000713">
    <property type="entry name" value="Mur_ligase_N"/>
</dbReference>
<dbReference type="InterPro" id="IPR013221">
    <property type="entry name" value="Mur_ligase_cen"/>
</dbReference>
<keyword evidence="17" id="KW-1185">Reference proteome</keyword>
<evidence type="ECO:0000256" key="11">
    <source>
        <dbReference type="RuleBase" id="RU004136"/>
    </source>
</evidence>
<dbReference type="Gene3D" id="3.40.1190.10">
    <property type="entry name" value="Mur-like, catalytic domain"/>
    <property type="match status" value="1"/>
</dbReference>
<accession>A0A919J5M9</accession>
<sequence length="479" mass="49063">MTLDEIAGITGGRLVNATLSVVVSGPVEYDSRRIGPGGLFVAFEGENVDGHEFAGRAVAAGAAAVLSTRDTGEPGVVVEDPLAALAALAREVVARLDGLTVVGLTGSSGKTTTKDYIGQLLAGLGPTIAPAGSLNNELGFPYTVLQATEQTRFLVLEMGARGVGHIRYLCEIARPDVGVVLNVGAAHIGEFGSVEGTARAKGELVEALTPAGTAVLNADDPLVAAMASRTTAQLWTTGESDRATVRATDVVVDAGGRAAYTIRFDGSAAEVRLKVAGRHQVANTLAAAAVALSLGRELDDVAGALGEVGIASARRMDVFTRPDGVTVIDDSYNANPSSTAAALHALAAMAAPGRRIAVLGYMAELGDHEVSGHVEVGRLAAELGVDRLVAVADNARPILDGASEIEGWTGAAILAEDQATALGLVTGDLRAGDVVLVKGSRYRTWDVVDGLRPGATGERSEPRSRGLGRFSPQKGEGRP</sequence>
<comment type="similarity">
    <text evidence="10">Belongs to the MurCDEF family. MurF subfamily.</text>
</comment>
<evidence type="ECO:0000256" key="5">
    <source>
        <dbReference type="ARBA" id="ARBA00022840"/>
    </source>
</evidence>
<dbReference type="GO" id="GO:0005737">
    <property type="term" value="C:cytoplasm"/>
    <property type="evidence" value="ECO:0007669"/>
    <property type="project" value="UniProtKB-SubCell"/>
</dbReference>
<dbReference type="GO" id="GO:0051301">
    <property type="term" value="P:cell division"/>
    <property type="evidence" value="ECO:0007669"/>
    <property type="project" value="UniProtKB-KW"/>
</dbReference>
<evidence type="ECO:0000256" key="1">
    <source>
        <dbReference type="ARBA" id="ARBA00022490"/>
    </source>
</evidence>
<evidence type="ECO:0000256" key="8">
    <source>
        <dbReference type="ARBA" id="ARBA00023306"/>
    </source>
</evidence>
<evidence type="ECO:0000259" key="13">
    <source>
        <dbReference type="Pfam" id="PF01225"/>
    </source>
</evidence>
<dbReference type="EMBL" id="BOMM01000054">
    <property type="protein sequence ID" value="GIE14330.1"/>
    <property type="molecule type" value="Genomic_DNA"/>
</dbReference>
<dbReference type="GO" id="GO:0071555">
    <property type="term" value="P:cell wall organization"/>
    <property type="evidence" value="ECO:0007669"/>
    <property type="project" value="UniProtKB-KW"/>
</dbReference>
<keyword evidence="9 10" id="KW-0961">Cell wall biogenesis/degradation</keyword>